<organism evidence="8 9">
    <name type="scientific">Hibiscus sabdariffa</name>
    <name type="common">roselle</name>
    <dbReference type="NCBI Taxonomy" id="183260"/>
    <lineage>
        <taxon>Eukaryota</taxon>
        <taxon>Viridiplantae</taxon>
        <taxon>Streptophyta</taxon>
        <taxon>Embryophyta</taxon>
        <taxon>Tracheophyta</taxon>
        <taxon>Spermatophyta</taxon>
        <taxon>Magnoliopsida</taxon>
        <taxon>eudicotyledons</taxon>
        <taxon>Gunneridae</taxon>
        <taxon>Pentapetalae</taxon>
        <taxon>rosids</taxon>
        <taxon>malvids</taxon>
        <taxon>Malvales</taxon>
        <taxon>Malvaceae</taxon>
        <taxon>Malvoideae</taxon>
        <taxon>Hibiscus</taxon>
    </lineage>
</organism>
<gene>
    <name evidence="8" type="ORF">V6N11_024289</name>
</gene>
<protein>
    <recommendedName>
        <fullName evidence="7">TCP domain-containing protein</fullName>
    </recommendedName>
</protein>
<evidence type="ECO:0000256" key="6">
    <source>
        <dbReference type="SAM" id="MobiDB-lite"/>
    </source>
</evidence>
<reference evidence="8 9" key="1">
    <citation type="journal article" date="2024" name="G3 (Bethesda)">
        <title>Genome assembly of Hibiscus sabdariffa L. provides insights into metabolisms of medicinal natural products.</title>
        <authorList>
            <person name="Kim T."/>
        </authorList>
    </citation>
    <scope>NUCLEOTIDE SEQUENCE [LARGE SCALE GENOMIC DNA]</scope>
    <source>
        <strain evidence="8">TK-2024</strain>
        <tissue evidence="8">Old leaves</tissue>
    </source>
</reference>
<dbReference type="InterPro" id="IPR017887">
    <property type="entry name" value="TF_TCP_subgr"/>
</dbReference>
<keyword evidence="2" id="KW-0805">Transcription regulation</keyword>
<evidence type="ECO:0000313" key="8">
    <source>
        <dbReference type="EMBL" id="KAK8972204.1"/>
    </source>
</evidence>
<keyword evidence="5" id="KW-0539">Nucleus</keyword>
<keyword evidence="3" id="KW-0238">DNA-binding</keyword>
<comment type="caution">
    <text evidence="8">The sequence shown here is derived from an EMBL/GenBank/DDBJ whole genome shotgun (WGS) entry which is preliminary data.</text>
</comment>
<feature type="domain" description="TCP" evidence="7">
    <location>
        <begin position="100"/>
        <end position="158"/>
    </location>
</feature>
<dbReference type="InterPro" id="IPR005333">
    <property type="entry name" value="Transcription_factor_TCP"/>
</dbReference>
<evidence type="ECO:0000256" key="2">
    <source>
        <dbReference type="ARBA" id="ARBA00023015"/>
    </source>
</evidence>
<accession>A0ABR2N7S5</accession>
<dbReference type="PANTHER" id="PTHR31072:SF252">
    <property type="entry name" value="TRANSCRIPTION FACTOR TCP17"/>
    <property type="match status" value="1"/>
</dbReference>
<dbReference type="EMBL" id="JBBPBN010000224">
    <property type="protein sequence ID" value="KAK8972204.1"/>
    <property type="molecule type" value="Genomic_DNA"/>
</dbReference>
<feature type="region of interest" description="Disordered" evidence="6">
    <location>
        <begin position="331"/>
        <end position="352"/>
    </location>
</feature>
<keyword evidence="9" id="KW-1185">Reference proteome</keyword>
<dbReference type="Pfam" id="PF03634">
    <property type="entry name" value="TCP"/>
    <property type="match status" value="1"/>
</dbReference>
<name>A0ABR2N7S5_9ROSI</name>
<dbReference type="PROSITE" id="PS51369">
    <property type="entry name" value="TCP"/>
    <property type="match status" value="1"/>
</dbReference>
<evidence type="ECO:0000256" key="4">
    <source>
        <dbReference type="ARBA" id="ARBA00023163"/>
    </source>
</evidence>
<evidence type="ECO:0000256" key="5">
    <source>
        <dbReference type="ARBA" id="ARBA00023242"/>
    </source>
</evidence>
<evidence type="ECO:0000256" key="1">
    <source>
        <dbReference type="ARBA" id="ARBA00004123"/>
    </source>
</evidence>
<keyword evidence="4" id="KW-0804">Transcription</keyword>
<comment type="subcellular location">
    <subcellularLocation>
        <location evidence="1">Nucleus</location>
    </subcellularLocation>
</comment>
<proteinExistence type="predicted"/>
<evidence type="ECO:0000256" key="3">
    <source>
        <dbReference type="ARBA" id="ARBA00023125"/>
    </source>
</evidence>
<sequence length="352" mass="39719">MHVLFFSSADNLPKLLLSDIWICKLKLNAPRDLLQLLQHFDLSIICKMISSSREKGCFQAKQEGEIDGDCGKVTKGPSSSRKWSGFRNPRIVRVSRSFSGKDRHSKVYTVRGLRDRRIRLSVPTAVQLYDLQDRLGLNQPSKVVDWLLEATKDDIDKLPPLQFHPPLMANNPSQSSSFAPFLDQNLMFMKDCGGEDEEDHQCMGFAEKSMQVGRENMSDVKGKWIKEHENQEKLIFPLTNHGSSLPGLPNNGASNSMPYNSYNNYHCWEPSPNLSLSSFQFGGHGFHHQPENYFNGTNTCPPSWSVHSVSPQLFFSTPSLFPTYPSYGTTTPGLSQTQNDYQIHAGKDNNTD</sequence>
<dbReference type="PANTHER" id="PTHR31072">
    <property type="entry name" value="TRANSCRIPTION FACTOR TCP4-RELATED"/>
    <property type="match status" value="1"/>
</dbReference>
<dbReference type="Proteomes" id="UP001396334">
    <property type="component" value="Unassembled WGS sequence"/>
</dbReference>
<evidence type="ECO:0000259" key="7">
    <source>
        <dbReference type="PROSITE" id="PS51369"/>
    </source>
</evidence>
<evidence type="ECO:0000313" key="9">
    <source>
        <dbReference type="Proteomes" id="UP001396334"/>
    </source>
</evidence>